<keyword evidence="5" id="KW-1185">Reference proteome</keyword>
<accession>A0A399T3A0</accession>
<gene>
    <name evidence="4" type="ORF">D1614_07310</name>
</gene>
<dbReference type="AlphaFoldDB" id="A0A399T3A0"/>
<feature type="short sequence motif" description="Histidine triad motif" evidence="1">
    <location>
        <begin position="310"/>
        <end position="314"/>
    </location>
</feature>
<proteinExistence type="predicted"/>
<evidence type="ECO:0000256" key="1">
    <source>
        <dbReference type="PROSITE-ProRule" id="PRU00464"/>
    </source>
</evidence>
<reference evidence="4 5" key="1">
    <citation type="submission" date="2018-08" db="EMBL/GenBank/DDBJ databases">
        <title>Pallidiluteibacterium maritimus gen. nov., sp. nov., isolated from coastal sediment.</title>
        <authorList>
            <person name="Zhou L.Y."/>
        </authorList>
    </citation>
    <scope>NUCLEOTIDE SEQUENCE [LARGE SCALE GENOMIC DNA]</scope>
    <source>
        <strain evidence="4 5">XSD2</strain>
    </source>
</reference>
<dbReference type="SUPFAM" id="SSF54197">
    <property type="entry name" value="HIT-like"/>
    <property type="match status" value="1"/>
</dbReference>
<evidence type="ECO:0000313" key="5">
    <source>
        <dbReference type="Proteomes" id="UP000265926"/>
    </source>
</evidence>
<organism evidence="4 5">
    <name type="scientific">Maribellus luteus</name>
    <dbReference type="NCBI Taxonomy" id="2305463"/>
    <lineage>
        <taxon>Bacteria</taxon>
        <taxon>Pseudomonadati</taxon>
        <taxon>Bacteroidota</taxon>
        <taxon>Bacteroidia</taxon>
        <taxon>Marinilabiliales</taxon>
        <taxon>Prolixibacteraceae</taxon>
        <taxon>Maribellus</taxon>
    </lineage>
</organism>
<dbReference type="InterPro" id="IPR036265">
    <property type="entry name" value="HIT-like_sf"/>
</dbReference>
<feature type="domain" description="HIT" evidence="3">
    <location>
        <begin position="215"/>
        <end position="325"/>
    </location>
</feature>
<protein>
    <submittedName>
        <fullName evidence="4">HIT domain-containing protein</fullName>
    </submittedName>
</protein>
<dbReference type="EMBL" id="QWGR01000003">
    <property type="protein sequence ID" value="RIJ49345.1"/>
    <property type="molecule type" value="Genomic_DNA"/>
</dbReference>
<evidence type="ECO:0000259" key="3">
    <source>
        <dbReference type="PROSITE" id="PS51084"/>
    </source>
</evidence>
<dbReference type="Gene3D" id="3.30.428.10">
    <property type="entry name" value="HIT-like"/>
    <property type="match status" value="1"/>
</dbReference>
<dbReference type="Proteomes" id="UP000265926">
    <property type="component" value="Unassembled WGS sequence"/>
</dbReference>
<dbReference type="PROSITE" id="PS51084">
    <property type="entry name" value="HIT_2"/>
    <property type="match status" value="1"/>
</dbReference>
<dbReference type="OrthoDB" id="9769064at2"/>
<sequence>MENFNWIDIAKLAVSLMTIALAIYVTIWGNDQISKRREKRKMYEKMLNSFHRPILQAFTTSKMLREVLAKDKPTDFRALRYLISKRDELTESDKKLISEIVQVGKEIEQIIQSNSGDILNSDLREEVGILARHLRIFRFVSEQEAEYKPDQFNDFVYPREINDLIEREHRILSELSNGEEKYEKYKKNGEINCKNKKCYLCGQIKGQIDNDLIHILSKKPKYLYKRTVLYENQYFSLIPSIGPLMVGHILICPRDHFISMAALSDEYFNQLKTFKKEVHEKMTDIFNEPIHFFEHGNSKKTKRTLCSTEHAHLHAFPSSTQNYIQKTSTIDFEWNYKNVEIEEINRYSKGNEYLYYETSDGDNYLKVINGDQIESQYLRRLISEINGNSRTWNWKEYPKLNLMDETINRFKNYNSKKAPCTASYTKQLGFNSL</sequence>
<evidence type="ECO:0000313" key="4">
    <source>
        <dbReference type="EMBL" id="RIJ49345.1"/>
    </source>
</evidence>
<feature type="transmembrane region" description="Helical" evidence="2">
    <location>
        <begin position="12"/>
        <end position="30"/>
    </location>
</feature>
<keyword evidence="2" id="KW-0472">Membrane</keyword>
<dbReference type="InterPro" id="IPR011146">
    <property type="entry name" value="HIT-like"/>
</dbReference>
<comment type="caution">
    <text evidence="4">The sequence shown here is derived from an EMBL/GenBank/DDBJ whole genome shotgun (WGS) entry which is preliminary data.</text>
</comment>
<keyword evidence="2" id="KW-0812">Transmembrane</keyword>
<dbReference type="Pfam" id="PF01230">
    <property type="entry name" value="HIT"/>
    <property type="match status" value="1"/>
</dbReference>
<evidence type="ECO:0000256" key="2">
    <source>
        <dbReference type="SAM" id="Phobius"/>
    </source>
</evidence>
<dbReference type="GO" id="GO:0003824">
    <property type="term" value="F:catalytic activity"/>
    <property type="evidence" value="ECO:0007669"/>
    <property type="project" value="InterPro"/>
</dbReference>
<dbReference type="RefSeq" id="WP_119437232.1">
    <property type="nucleotide sequence ID" value="NZ_QWGR01000003.1"/>
</dbReference>
<keyword evidence="2" id="KW-1133">Transmembrane helix</keyword>
<name>A0A399T3A0_9BACT</name>